<dbReference type="InterPro" id="IPR025997">
    <property type="entry name" value="SBP_2_dom"/>
</dbReference>
<dbReference type="AlphaFoldDB" id="A0A0P1H5M2"/>
<dbReference type="SUPFAM" id="SSF53822">
    <property type="entry name" value="Periplasmic binding protein-like I"/>
    <property type="match status" value="1"/>
</dbReference>
<dbReference type="Proteomes" id="UP000051326">
    <property type="component" value="Unassembled WGS sequence"/>
</dbReference>
<organism evidence="6 7">
    <name type="scientific">Leisingera aquaemixtae</name>
    <dbReference type="NCBI Taxonomy" id="1396826"/>
    <lineage>
        <taxon>Bacteria</taxon>
        <taxon>Pseudomonadati</taxon>
        <taxon>Pseudomonadota</taxon>
        <taxon>Alphaproteobacteria</taxon>
        <taxon>Rhodobacterales</taxon>
        <taxon>Roseobacteraceae</taxon>
        <taxon>Leisingera</taxon>
    </lineage>
</organism>
<feature type="signal peptide" evidence="4">
    <location>
        <begin position="1"/>
        <end position="18"/>
    </location>
</feature>
<dbReference type="PANTHER" id="PTHR46847:SF1">
    <property type="entry name" value="D-ALLOSE-BINDING PERIPLASMIC PROTEIN-RELATED"/>
    <property type="match status" value="1"/>
</dbReference>
<dbReference type="InterPro" id="IPR014301">
    <property type="entry name" value="TMAO_TorT"/>
</dbReference>
<dbReference type="NCBIfam" id="TIGR02955">
    <property type="entry name" value="TMAO_TorT"/>
    <property type="match status" value="1"/>
</dbReference>
<accession>A0A0P1H5M2</accession>
<dbReference type="CDD" id="cd06306">
    <property type="entry name" value="PBP1_TorT-like"/>
    <property type="match status" value="1"/>
</dbReference>
<dbReference type="RefSeq" id="WP_058284509.1">
    <property type="nucleotide sequence ID" value="NZ_CYSR01000003.1"/>
</dbReference>
<evidence type="ECO:0000313" key="7">
    <source>
        <dbReference type="Proteomes" id="UP000051326"/>
    </source>
</evidence>
<evidence type="ECO:0000259" key="5">
    <source>
        <dbReference type="Pfam" id="PF13407"/>
    </source>
</evidence>
<keyword evidence="3 4" id="KW-0732">Signal</keyword>
<evidence type="ECO:0000256" key="3">
    <source>
        <dbReference type="ARBA" id="ARBA00022729"/>
    </source>
</evidence>
<feature type="domain" description="Periplasmic binding protein" evidence="5">
    <location>
        <begin position="55"/>
        <end position="308"/>
    </location>
</feature>
<gene>
    <name evidence="6" type="primary">torT</name>
    <name evidence="6" type="ORF">PHA8399_00369</name>
</gene>
<dbReference type="GO" id="GO:0030313">
    <property type="term" value="C:cell envelope"/>
    <property type="evidence" value="ECO:0007669"/>
    <property type="project" value="UniProtKB-SubCell"/>
</dbReference>
<comment type="subcellular location">
    <subcellularLocation>
        <location evidence="1">Cell envelope</location>
    </subcellularLocation>
</comment>
<protein>
    <submittedName>
        <fullName evidence="6">Periplasmic protein TorT</fullName>
    </submittedName>
</protein>
<dbReference type="InterPro" id="IPR028082">
    <property type="entry name" value="Peripla_BP_I"/>
</dbReference>
<dbReference type="Gene3D" id="3.40.50.2300">
    <property type="match status" value="2"/>
</dbReference>
<reference evidence="6 7" key="1">
    <citation type="submission" date="2015-09" db="EMBL/GenBank/DDBJ databases">
        <authorList>
            <consortium name="Swine Surveillance"/>
        </authorList>
    </citation>
    <scope>NUCLEOTIDE SEQUENCE [LARGE SCALE GENOMIC DNA]</scope>
    <source>
        <strain evidence="6 7">CECT 8399</strain>
    </source>
</reference>
<dbReference type="GO" id="GO:0030246">
    <property type="term" value="F:carbohydrate binding"/>
    <property type="evidence" value="ECO:0007669"/>
    <property type="project" value="UniProtKB-ARBA"/>
</dbReference>
<evidence type="ECO:0000313" key="6">
    <source>
        <dbReference type="EMBL" id="CUH98255.1"/>
    </source>
</evidence>
<dbReference type="Pfam" id="PF13407">
    <property type="entry name" value="Peripla_BP_4"/>
    <property type="match status" value="1"/>
</dbReference>
<dbReference type="STRING" id="1396826.PHA8399_00369"/>
<evidence type="ECO:0000256" key="4">
    <source>
        <dbReference type="SAM" id="SignalP"/>
    </source>
</evidence>
<dbReference type="EMBL" id="CYSR01000003">
    <property type="protein sequence ID" value="CUH98255.1"/>
    <property type="molecule type" value="Genomic_DNA"/>
</dbReference>
<sequence length="350" mass="37550">MHAVWLFVLAAFCAPAAAETWRLQVPRTPFDYDSGYDGADYRPLDKASHAWRLCVAYPHLKDAYWLSVNYGMVAEADRLGVSFQLVEAGGYPNLQRQIRQAEDCVAAGADALILGTVSFGGLTGAVKRISQTVPVIAAVNDIADAGVTAKVGVSWSEMGAVAGRVIAARHPKGTAPVKVAWFPGPEQAGWVKFVEQGFRAALEDSSAVVAVTKYGDTGREIQVRLVEEALDEAQDLDYIAGSAPAAEAAVSVLRARGMQGRVQVVSDYMTHAVYRGVIRGRIIAAPTDLPVLQGRLAIEMAVRAIEGKLHIKHAGPKIQIFDQNSLSSGVLEQSLAPASFVPVFDFQPHQ</sequence>
<comment type="similarity">
    <text evidence="2">Belongs to the bacterial solute-binding protein 2 family.</text>
</comment>
<dbReference type="PANTHER" id="PTHR46847">
    <property type="entry name" value="D-ALLOSE-BINDING PERIPLASMIC PROTEIN-RELATED"/>
    <property type="match status" value="1"/>
</dbReference>
<dbReference type="NCBIfam" id="NF008185">
    <property type="entry name" value="PRK10936.1"/>
    <property type="match status" value="1"/>
</dbReference>
<evidence type="ECO:0000256" key="2">
    <source>
        <dbReference type="ARBA" id="ARBA00007639"/>
    </source>
</evidence>
<evidence type="ECO:0000256" key="1">
    <source>
        <dbReference type="ARBA" id="ARBA00004196"/>
    </source>
</evidence>
<proteinExistence type="inferred from homology"/>
<feature type="chain" id="PRO_5006064080" evidence="4">
    <location>
        <begin position="19"/>
        <end position="350"/>
    </location>
</feature>
<name>A0A0P1H5M2_9RHOB</name>